<comment type="caution">
    <text evidence="1">The sequence shown here is derived from an EMBL/GenBank/DDBJ whole genome shotgun (WGS) entry which is preliminary data.</text>
</comment>
<dbReference type="EMBL" id="JBHSXX010000001">
    <property type="protein sequence ID" value="MFC6866000.1"/>
    <property type="molecule type" value="Genomic_DNA"/>
</dbReference>
<evidence type="ECO:0000313" key="2">
    <source>
        <dbReference type="Proteomes" id="UP001596337"/>
    </source>
</evidence>
<reference evidence="2" key="1">
    <citation type="journal article" date="2019" name="Int. J. Syst. Evol. Microbiol.">
        <title>The Global Catalogue of Microorganisms (GCM) 10K type strain sequencing project: providing services to taxonomists for standard genome sequencing and annotation.</title>
        <authorList>
            <consortium name="The Broad Institute Genomics Platform"/>
            <consortium name="The Broad Institute Genome Sequencing Center for Infectious Disease"/>
            <person name="Wu L."/>
            <person name="Ma J."/>
        </authorList>
    </citation>
    <scope>NUCLEOTIDE SEQUENCE [LARGE SCALE GENOMIC DNA]</scope>
    <source>
        <strain evidence="2">KCTC 32255</strain>
    </source>
</reference>
<evidence type="ECO:0000313" key="1">
    <source>
        <dbReference type="EMBL" id="MFC6866000.1"/>
    </source>
</evidence>
<keyword evidence="2" id="KW-1185">Reference proteome</keyword>
<dbReference type="Proteomes" id="UP001596337">
    <property type="component" value="Unassembled WGS sequence"/>
</dbReference>
<organism evidence="1 2">
    <name type="scientific">Haloechinothrix salitolerans</name>
    <dbReference type="NCBI Taxonomy" id="926830"/>
    <lineage>
        <taxon>Bacteria</taxon>
        <taxon>Bacillati</taxon>
        <taxon>Actinomycetota</taxon>
        <taxon>Actinomycetes</taxon>
        <taxon>Pseudonocardiales</taxon>
        <taxon>Pseudonocardiaceae</taxon>
        <taxon>Haloechinothrix</taxon>
    </lineage>
</organism>
<sequence>MSASTLCELGRLHWTRPAADAPAVVVAEWYERKATVLEHLATEGAGNAARLAVEAHAHAARLLAAEGVAA</sequence>
<protein>
    <submittedName>
        <fullName evidence="1">Uncharacterized protein</fullName>
    </submittedName>
</protein>
<dbReference type="RefSeq" id="WP_345406777.1">
    <property type="nucleotide sequence ID" value="NZ_BAABLA010000123.1"/>
</dbReference>
<accession>A0ABW2BTY1</accession>
<gene>
    <name evidence="1" type="ORF">ACFQGD_02455</name>
</gene>
<name>A0ABW2BTY1_9PSEU</name>
<proteinExistence type="predicted"/>